<dbReference type="Gene3D" id="3.40.50.720">
    <property type="entry name" value="NAD(P)-binding Rossmann-like Domain"/>
    <property type="match status" value="1"/>
</dbReference>
<evidence type="ECO:0000256" key="4">
    <source>
        <dbReference type="ARBA" id="ARBA00022857"/>
    </source>
</evidence>
<keyword evidence="3 13" id="KW-0028">Amino-acid biosynthesis</keyword>
<comment type="similarity">
    <text evidence="1 13">Belongs to the DapB family.</text>
</comment>
<dbReference type="AlphaFoldDB" id="A0A2I0R572"/>
<evidence type="ECO:0000256" key="7">
    <source>
        <dbReference type="ARBA" id="ARBA00023027"/>
    </source>
</evidence>
<feature type="binding site" evidence="13">
    <location>
        <begin position="98"/>
        <end position="101"/>
    </location>
    <ligand>
        <name>NAD(+)</name>
        <dbReference type="ChEBI" id="CHEBI:57540"/>
    </ligand>
</feature>
<comment type="catalytic activity">
    <reaction evidence="11 13">
        <text>(S)-2,3,4,5-tetrahydrodipicolinate + NADP(+) + H2O = (2S,4S)-4-hydroxy-2,3,4,5-tetrahydrodipicolinate + NADPH + H(+)</text>
        <dbReference type="Rhea" id="RHEA:35331"/>
        <dbReference type="ChEBI" id="CHEBI:15377"/>
        <dbReference type="ChEBI" id="CHEBI:15378"/>
        <dbReference type="ChEBI" id="CHEBI:16845"/>
        <dbReference type="ChEBI" id="CHEBI:57783"/>
        <dbReference type="ChEBI" id="CHEBI:58349"/>
        <dbReference type="ChEBI" id="CHEBI:67139"/>
        <dbReference type="EC" id="1.17.1.8"/>
    </reaction>
</comment>
<dbReference type="SUPFAM" id="SSF51735">
    <property type="entry name" value="NAD(P)-binding Rossmann-fold domains"/>
    <property type="match status" value="1"/>
</dbReference>
<evidence type="ECO:0000256" key="1">
    <source>
        <dbReference type="ARBA" id="ARBA00006642"/>
    </source>
</evidence>
<dbReference type="PROSITE" id="PS01298">
    <property type="entry name" value="DAPB"/>
    <property type="match status" value="1"/>
</dbReference>
<dbReference type="GO" id="GO:0050661">
    <property type="term" value="F:NADP binding"/>
    <property type="evidence" value="ECO:0007669"/>
    <property type="project" value="UniProtKB-UniRule"/>
</dbReference>
<dbReference type="HAMAP" id="MF_00102">
    <property type="entry name" value="DapB"/>
    <property type="match status" value="1"/>
</dbReference>
<organism evidence="16 17">
    <name type="scientific">Brumimicrobium salinarum</name>
    <dbReference type="NCBI Taxonomy" id="2058658"/>
    <lineage>
        <taxon>Bacteria</taxon>
        <taxon>Pseudomonadati</taxon>
        <taxon>Bacteroidota</taxon>
        <taxon>Flavobacteriia</taxon>
        <taxon>Flavobacteriales</taxon>
        <taxon>Crocinitomicaceae</taxon>
        <taxon>Brumimicrobium</taxon>
    </lineage>
</organism>
<dbReference type="PANTHER" id="PTHR20836:SF0">
    <property type="entry name" value="4-HYDROXY-TETRAHYDRODIPICOLINATE REDUCTASE 1, CHLOROPLASTIC-RELATED"/>
    <property type="match status" value="1"/>
</dbReference>
<dbReference type="InterPro" id="IPR000846">
    <property type="entry name" value="DapB_N"/>
</dbReference>
<dbReference type="GO" id="GO:0009089">
    <property type="term" value="P:lysine biosynthetic process via diaminopimelate"/>
    <property type="evidence" value="ECO:0007669"/>
    <property type="project" value="UniProtKB-UniRule"/>
</dbReference>
<comment type="function">
    <text evidence="13">Catalyzes the conversion of 4-hydroxy-tetrahydrodipicolinate (HTPA) to tetrahydrodipicolinate.</text>
</comment>
<dbReference type="GO" id="GO:0005829">
    <property type="term" value="C:cytosol"/>
    <property type="evidence" value="ECO:0007669"/>
    <property type="project" value="TreeGrafter"/>
</dbReference>
<dbReference type="GO" id="GO:0016726">
    <property type="term" value="F:oxidoreductase activity, acting on CH or CH2 groups, NAD or NADP as acceptor"/>
    <property type="evidence" value="ECO:0007669"/>
    <property type="project" value="UniProtKB-UniRule"/>
</dbReference>
<dbReference type="EMBL" id="PJNI01000002">
    <property type="protein sequence ID" value="PKR81736.1"/>
    <property type="molecule type" value="Genomic_DNA"/>
</dbReference>
<dbReference type="PIRSF" id="PIRSF000161">
    <property type="entry name" value="DHPR"/>
    <property type="match status" value="1"/>
</dbReference>
<keyword evidence="4 13" id="KW-0521">NADP</keyword>
<dbReference type="SUPFAM" id="SSF55347">
    <property type="entry name" value="Glyceraldehyde-3-phosphate dehydrogenase-like, C-terminal domain"/>
    <property type="match status" value="1"/>
</dbReference>
<feature type="binding site" evidence="13">
    <location>
        <begin position="143"/>
        <end position="144"/>
    </location>
    <ligand>
        <name>(S)-2,3,4,5-tetrahydrodipicolinate</name>
        <dbReference type="ChEBI" id="CHEBI:16845"/>
    </ligand>
</feature>
<dbReference type="RefSeq" id="WP_101333750.1">
    <property type="nucleotide sequence ID" value="NZ_PJNI01000002.1"/>
</dbReference>
<comment type="caution">
    <text evidence="13">Lacks conserved residue(s) required for the propagation of feature annotation.</text>
</comment>
<comment type="pathway">
    <text evidence="9 13">Amino-acid biosynthesis; L-lysine biosynthesis via DAP pathway; (S)-tetrahydrodipicolinate from L-aspartate: step 4/4.</text>
</comment>
<evidence type="ECO:0000313" key="16">
    <source>
        <dbReference type="EMBL" id="PKR81736.1"/>
    </source>
</evidence>
<evidence type="ECO:0000256" key="8">
    <source>
        <dbReference type="ARBA" id="ARBA00023154"/>
    </source>
</evidence>
<feature type="domain" description="Dihydrodipicolinate reductase N-terminal" evidence="14">
    <location>
        <begin position="1"/>
        <end position="101"/>
    </location>
</feature>
<name>A0A2I0R572_9FLAO</name>
<dbReference type="Pfam" id="PF05173">
    <property type="entry name" value="DapB_C"/>
    <property type="match status" value="1"/>
</dbReference>
<comment type="caution">
    <text evidence="13">Was originally thought to be a dihydrodipicolinate reductase (DHDPR), catalyzing the conversion of dihydrodipicolinate to tetrahydrodipicolinate. However, it was shown in E.coli that the substrate of the enzymatic reaction is not dihydrodipicolinate (DHDP) but in fact (2S,4S)-4-hydroxy-2,3,4,5-tetrahydrodipicolinic acid (HTPA), the product released by the DapA-catalyzed reaction.</text>
</comment>
<keyword evidence="5 13" id="KW-0220">Diaminopimelate biosynthesis</keyword>
<accession>A0A2I0R572</accession>
<keyword evidence="2 13" id="KW-0963">Cytoplasm</keyword>
<dbReference type="GO" id="GO:0008839">
    <property type="term" value="F:4-hydroxy-tetrahydrodipicolinate reductase"/>
    <property type="evidence" value="ECO:0007669"/>
    <property type="project" value="UniProtKB-UniRule"/>
</dbReference>
<dbReference type="Gene3D" id="3.30.360.10">
    <property type="entry name" value="Dihydrodipicolinate Reductase, domain 2"/>
    <property type="match status" value="1"/>
</dbReference>
<dbReference type="UniPathway" id="UPA00034">
    <property type="reaction ID" value="UER00018"/>
</dbReference>
<keyword evidence="8 13" id="KW-0457">Lysine biosynthesis</keyword>
<feature type="binding site" evidence="13">
    <location>
        <position position="43"/>
    </location>
    <ligand>
        <name>NAD(+)</name>
        <dbReference type="ChEBI" id="CHEBI:57540"/>
    </ligand>
</feature>
<dbReference type="Pfam" id="PF01113">
    <property type="entry name" value="DapB_N"/>
    <property type="match status" value="1"/>
</dbReference>
<dbReference type="CDD" id="cd02274">
    <property type="entry name" value="DHDPR_N"/>
    <property type="match status" value="1"/>
</dbReference>
<feature type="active site" description="Proton donor/acceptor" evidence="13">
    <location>
        <position position="133"/>
    </location>
</feature>
<dbReference type="InterPro" id="IPR023940">
    <property type="entry name" value="DHDPR_bac"/>
</dbReference>
<feature type="active site" description="Proton donor" evidence="13">
    <location>
        <position position="137"/>
    </location>
</feature>
<sequence>MKIILVGYGKMGKEIERIALERGHEIVGKATAHSPLCDELISDIDVAIDFSTPDSVISNINFLLSRNIPSVIGTTGWHDAYKAIENKVKNTNGALVHASNFSVGVNLFFKLNEQLARLMQPYTDYKAEISEIHHTEKKDAPSGTAITLAKGIIENNTTYTDWICPQSEKLSQRESNDPHPLPIEAIRKADVKGTHTLTYSSTIDTISIKHEAHNRKGFALGAVIAAEWIKNKKGIFTMKDVLDLS</sequence>
<proteinExistence type="inferred from homology"/>
<dbReference type="InterPro" id="IPR022664">
    <property type="entry name" value="DapB_N_CS"/>
</dbReference>
<evidence type="ECO:0000256" key="6">
    <source>
        <dbReference type="ARBA" id="ARBA00023002"/>
    </source>
</evidence>
<gene>
    <name evidence="13 16" type="primary">dapB</name>
    <name evidence="16" type="ORF">CW751_04210</name>
</gene>
<evidence type="ECO:0000256" key="9">
    <source>
        <dbReference type="ARBA" id="ARBA00037922"/>
    </source>
</evidence>
<dbReference type="PANTHER" id="PTHR20836">
    <property type="entry name" value="DIHYDRODIPICOLINATE REDUCTASE"/>
    <property type="match status" value="1"/>
</dbReference>
<feature type="binding site" evidence="13">
    <location>
        <position position="134"/>
    </location>
    <ligand>
        <name>(S)-2,3,4,5-tetrahydrodipicolinate</name>
        <dbReference type="ChEBI" id="CHEBI:16845"/>
    </ligand>
</feature>
<comment type="caution">
    <text evidence="16">The sequence shown here is derived from an EMBL/GenBank/DDBJ whole genome shotgun (WGS) entry which is preliminary data.</text>
</comment>
<comment type="catalytic activity">
    <reaction evidence="12 13">
        <text>(S)-2,3,4,5-tetrahydrodipicolinate + NAD(+) + H2O = (2S,4S)-4-hydroxy-2,3,4,5-tetrahydrodipicolinate + NADH + H(+)</text>
        <dbReference type="Rhea" id="RHEA:35323"/>
        <dbReference type="ChEBI" id="CHEBI:15377"/>
        <dbReference type="ChEBI" id="CHEBI:15378"/>
        <dbReference type="ChEBI" id="CHEBI:16845"/>
        <dbReference type="ChEBI" id="CHEBI:57540"/>
        <dbReference type="ChEBI" id="CHEBI:57945"/>
        <dbReference type="ChEBI" id="CHEBI:67139"/>
        <dbReference type="EC" id="1.17.1.8"/>
    </reaction>
</comment>
<evidence type="ECO:0000256" key="5">
    <source>
        <dbReference type="ARBA" id="ARBA00022915"/>
    </source>
</evidence>
<dbReference type="Proteomes" id="UP000236654">
    <property type="component" value="Unassembled WGS sequence"/>
</dbReference>
<dbReference type="InterPro" id="IPR036291">
    <property type="entry name" value="NAD(P)-bd_dom_sf"/>
</dbReference>
<keyword evidence="7 13" id="KW-0520">NAD</keyword>
<evidence type="ECO:0000256" key="12">
    <source>
        <dbReference type="ARBA" id="ARBA00049396"/>
    </source>
</evidence>
<evidence type="ECO:0000256" key="13">
    <source>
        <dbReference type="HAMAP-Rule" id="MF_00102"/>
    </source>
</evidence>
<evidence type="ECO:0000256" key="11">
    <source>
        <dbReference type="ARBA" id="ARBA00049080"/>
    </source>
</evidence>
<keyword evidence="6 13" id="KW-0560">Oxidoreductase</keyword>
<dbReference type="EC" id="1.17.1.8" evidence="10 13"/>
<reference evidence="16 17" key="1">
    <citation type="submission" date="2017-12" db="EMBL/GenBank/DDBJ databases">
        <title>The draft genome sequence of Brumimicrobium saltpan LHR20.</title>
        <authorList>
            <person name="Do Z.-J."/>
            <person name="Luo H.-R."/>
        </authorList>
    </citation>
    <scope>NUCLEOTIDE SEQUENCE [LARGE SCALE GENOMIC DNA]</scope>
    <source>
        <strain evidence="16 17">LHR20</strain>
    </source>
</reference>
<evidence type="ECO:0000259" key="14">
    <source>
        <dbReference type="Pfam" id="PF01113"/>
    </source>
</evidence>
<evidence type="ECO:0000256" key="3">
    <source>
        <dbReference type="ARBA" id="ARBA00022605"/>
    </source>
</evidence>
<evidence type="ECO:0000259" key="15">
    <source>
        <dbReference type="Pfam" id="PF05173"/>
    </source>
</evidence>
<evidence type="ECO:0000256" key="2">
    <source>
        <dbReference type="ARBA" id="ARBA00022490"/>
    </source>
</evidence>
<dbReference type="NCBIfam" id="TIGR00036">
    <property type="entry name" value="dapB"/>
    <property type="match status" value="1"/>
</dbReference>
<dbReference type="GO" id="GO:0051287">
    <property type="term" value="F:NAD binding"/>
    <property type="evidence" value="ECO:0007669"/>
    <property type="project" value="UniProtKB-UniRule"/>
</dbReference>
<feature type="binding site" evidence="13">
    <location>
        <begin position="73"/>
        <end position="75"/>
    </location>
    <ligand>
        <name>NAD(+)</name>
        <dbReference type="ChEBI" id="CHEBI:57540"/>
    </ligand>
</feature>
<feature type="domain" description="Dihydrodipicolinate reductase C-terminal" evidence="15">
    <location>
        <begin position="104"/>
        <end position="242"/>
    </location>
</feature>
<comment type="subcellular location">
    <subcellularLocation>
        <location evidence="13">Cytoplasm</location>
    </subcellularLocation>
</comment>
<evidence type="ECO:0000313" key="17">
    <source>
        <dbReference type="Proteomes" id="UP000236654"/>
    </source>
</evidence>
<keyword evidence="17" id="KW-1185">Reference proteome</keyword>
<dbReference type="OrthoDB" id="9790352at2"/>
<evidence type="ECO:0000256" key="10">
    <source>
        <dbReference type="ARBA" id="ARBA00038983"/>
    </source>
</evidence>
<comment type="subunit">
    <text evidence="13">Homotetramer.</text>
</comment>
<dbReference type="InterPro" id="IPR022663">
    <property type="entry name" value="DapB_C"/>
</dbReference>
<dbReference type="GO" id="GO:0019877">
    <property type="term" value="P:diaminopimelate biosynthetic process"/>
    <property type="evidence" value="ECO:0007669"/>
    <property type="project" value="UniProtKB-UniRule"/>
</dbReference>
<protein>
    <recommendedName>
        <fullName evidence="10 13">4-hydroxy-tetrahydrodipicolinate reductase</fullName>
        <shortName evidence="13">HTPA reductase</shortName>
        <ecNumber evidence="10 13">1.17.1.8</ecNumber>
    </recommendedName>
</protein>